<keyword evidence="1" id="KW-1133">Transmembrane helix</keyword>
<keyword evidence="3" id="KW-1185">Reference proteome</keyword>
<evidence type="ECO:0000256" key="1">
    <source>
        <dbReference type="SAM" id="Phobius"/>
    </source>
</evidence>
<protein>
    <submittedName>
        <fullName evidence="2">Uncharacterized protein</fullName>
    </submittedName>
</protein>
<organism evidence="2 3">
    <name type="scientific">Comamonas resistens</name>
    <dbReference type="NCBI Taxonomy" id="3046670"/>
    <lineage>
        <taxon>Bacteria</taxon>
        <taxon>Pseudomonadati</taxon>
        <taxon>Pseudomonadota</taxon>
        <taxon>Betaproteobacteria</taxon>
        <taxon>Burkholderiales</taxon>
        <taxon>Comamonadaceae</taxon>
        <taxon>Comamonas</taxon>
    </lineage>
</organism>
<evidence type="ECO:0000313" key="2">
    <source>
        <dbReference type="EMBL" id="WHS67695.1"/>
    </source>
</evidence>
<proteinExistence type="predicted"/>
<feature type="transmembrane region" description="Helical" evidence="1">
    <location>
        <begin position="7"/>
        <end position="25"/>
    </location>
</feature>
<name>A0ABY8SY75_9BURK</name>
<reference evidence="2 3" key="1">
    <citation type="submission" date="2023-05" db="EMBL/GenBank/DDBJ databases">
        <authorList>
            <person name="Yin Y."/>
            <person name="Lu Z."/>
        </authorList>
    </citation>
    <scope>NUCLEOTIDE SEQUENCE [LARGE SCALE GENOMIC DNA]</scope>
    <source>
        <strain evidence="2 3">ZM22</strain>
    </source>
</reference>
<accession>A0ABY8SY75</accession>
<keyword evidence="1" id="KW-0472">Membrane</keyword>
<feature type="transmembrane region" description="Helical" evidence="1">
    <location>
        <begin position="37"/>
        <end position="54"/>
    </location>
</feature>
<sequence length="101" mass="11694">MTRPEELQKSAALLVIPVLLTMWFVSDGGLRNGLNRLVFELIVGAFFASYGLLWGGVELFNHWRHQRNPFNLRLMRWSFSLLLAWVVAATLFEQLELVTLF</sequence>
<dbReference type="EMBL" id="CP125947">
    <property type="protein sequence ID" value="WHS67695.1"/>
    <property type="molecule type" value="Genomic_DNA"/>
</dbReference>
<evidence type="ECO:0000313" key="3">
    <source>
        <dbReference type="Proteomes" id="UP001240697"/>
    </source>
</evidence>
<dbReference type="RefSeq" id="WP_283488721.1">
    <property type="nucleotide sequence ID" value="NZ_CP125947.1"/>
</dbReference>
<dbReference type="Proteomes" id="UP001240697">
    <property type="component" value="Chromosome"/>
</dbReference>
<keyword evidence="1" id="KW-0812">Transmembrane</keyword>
<feature type="transmembrane region" description="Helical" evidence="1">
    <location>
        <begin position="74"/>
        <end position="92"/>
    </location>
</feature>
<gene>
    <name evidence="2" type="ORF">QMY55_11510</name>
</gene>